<keyword evidence="3" id="KW-1185">Reference proteome</keyword>
<gene>
    <name evidence="2" type="ORF">EJB05_01419</name>
</gene>
<name>A0A5J9WRX9_9POAL</name>
<protein>
    <submittedName>
        <fullName evidence="2">Uncharacterized protein</fullName>
    </submittedName>
</protein>
<feature type="region of interest" description="Disordered" evidence="1">
    <location>
        <begin position="62"/>
        <end position="84"/>
    </location>
</feature>
<dbReference type="Proteomes" id="UP000324897">
    <property type="component" value="Chromosome 6"/>
</dbReference>
<evidence type="ECO:0000256" key="1">
    <source>
        <dbReference type="SAM" id="MobiDB-lite"/>
    </source>
</evidence>
<comment type="caution">
    <text evidence="2">The sequence shown here is derived from an EMBL/GenBank/DDBJ whole genome shotgun (WGS) entry which is preliminary data.</text>
</comment>
<proteinExistence type="predicted"/>
<accession>A0A5J9WRX9</accession>
<evidence type="ECO:0000313" key="3">
    <source>
        <dbReference type="Proteomes" id="UP000324897"/>
    </source>
</evidence>
<dbReference type="EMBL" id="RWGY01000002">
    <property type="protein sequence ID" value="TVU50064.1"/>
    <property type="molecule type" value="Genomic_DNA"/>
</dbReference>
<sequence length="84" mass="9573">MHVRRQVCHLQYLQFKIDLPNCFYSSVASENKLITTEQGKTLKYACDPRVMKGKRAVSLDNYSDEPAVVGRRPGDEPLPSYSKP</sequence>
<dbReference type="Gramene" id="TVU50064">
    <property type="protein sequence ID" value="TVU50064"/>
    <property type="gene ID" value="EJB05_01419"/>
</dbReference>
<organism evidence="2 3">
    <name type="scientific">Eragrostis curvula</name>
    <name type="common">weeping love grass</name>
    <dbReference type="NCBI Taxonomy" id="38414"/>
    <lineage>
        <taxon>Eukaryota</taxon>
        <taxon>Viridiplantae</taxon>
        <taxon>Streptophyta</taxon>
        <taxon>Embryophyta</taxon>
        <taxon>Tracheophyta</taxon>
        <taxon>Spermatophyta</taxon>
        <taxon>Magnoliopsida</taxon>
        <taxon>Liliopsida</taxon>
        <taxon>Poales</taxon>
        <taxon>Poaceae</taxon>
        <taxon>PACMAD clade</taxon>
        <taxon>Chloridoideae</taxon>
        <taxon>Eragrostideae</taxon>
        <taxon>Eragrostidinae</taxon>
        <taxon>Eragrostis</taxon>
    </lineage>
</organism>
<evidence type="ECO:0000313" key="2">
    <source>
        <dbReference type="EMBL" id="TVU50064.1"/>
    </source>
</evidence>
<reference evidence="2 3" key="1">
    <citation type="journal article" date="2019" name="Sci. Rep.">
        <title>A high-quality genome of Eragrostis curvula grass provides insights into Poaceae evolution and supports new strategies to enhance forage quality.</title>
        <authorList>
            <person name="Carballo J."/>
            <person name="Santos B.A.C.M."/>
            <person name="Zappacosta D."/>
            <person name="Garbus I."/>
            <person name="Selva J.P."/>
            <person name="Gallo C.A."/>
            <person name="Diaz A."/>
            <person name="Albertini E."/>
            <person name="Caccamo M."/>
            <person name="Echenique V."/>
        </authorList>
    </citation>
    <scope>NUCLEOTIDE SEQUENCE [LARGE SCALE GENOMIC DNA]</scope>
    <source>
        <strain evidence="3">cv. Victoria</strain>
        <tissue evidence="2">Leaf</tissue>
    </source>
</reference>
<dbReference type="AlphaFoldDB" id="A0A5J9WRX9"/>